<gene>
    <name evidence="1" type="ORF">B1B_01768</name>
</gene>
<dbReference type="NCBIfam" id="NF033559">
    <property type="entry name" value="transpos_IS1634"/>
    <property type="match status" value="1"/>
</dbReference>
<sequence>MIILLKNILMEREPLYGIGKWIRGFESSLMGITEEQVDHVNDDRIGRTLDVIFDSDRGSMITEIAKRTMKNFEIGMDEFHNDSTTITFSGSYEDADGSDKGGKQSAKITYGHNKDHRPDLKQLLWTMTVSADHSVPVHYTALDGNTPDSETHKDTWNFIRELCGRPDFLYVADSKLCSRDNMRYIDENHGRFITVLPATRSEVSWFHDYIADHEIEWVDAFVKKRKKGDIEFSVFESPIPSSEEFRIIWVWSSQKEDMDSGTRDRKIRRSIKDLDELESSLKKRHMKKESVIRRAESATFNVPYVRYEIKENKEETFRQSGRG</sequence>
<protein>
    <submittedName>
        <fullName evidence="1">IS4 family transposase</fullName>
    </submittedName>
</protein>
<comment type="caution">
    <text evidence="1">The sequence shown here is derived from an EMBL/GenBank/DDBJ whole genome shotgun (WGS) entry which is preliminary data.</text>
</comment>
<name>T1BTQ1_9ZZZZ</name>
<accession>T1BTQ1</accession>
<reference evidence="1" key="1">
    <citation type="submission" date="2013-08" db="EMBL/GenBank/DDBJ databases">
        <authorList>
            <person name="Mendez C."/>
            <person name="Richter M."/>
            <person name="Ferrer M."/>
            <person name="Sanchez J."/>
        </authorList>
    </citation>
    <scope>NUCLEOTIDE SEQUENCE</scope>
</reference>
<feature type="non-terminal residue" evidence="1">
    <location>
        <position position="323"/>
    </location>
</feature>
<dbReference type="AlphaFoldDB" id="T1BTQ1"/>
<dbReference type="InterPro" id="IPR047654">
    <property type="entry name" value="IS1634_transpos"/>
</dbReference>
<reference evidence="1" key="2">
    <citation type="journal article" date="2014" name="ISME J.">
        <title>Microbial stratification in low pH oxic and suboxic macroscopic growths along an acid mine drainage.</title>
        <authorList>
            <person name="Mendez-Garcia C."/>
            <person name="Mesa V."/>
            <person name="Sprenger R.R."/>
            <person name="Richter M."/>
            <person name="Diez M.S."/>
            <person name="Solano J."/>
            <person name="Bargiela R."/>
            <person name="Golyshina O.V."/>
            <person name="Manteca A."/>
            <person name="Ramos J.L."/>
            <person name="Gallego J.R."/>
            <person name="Llorente I."/>
            <person name="Martins Dos Santos V.A."/>
            <person name="Jensen O.N."/>
            <person name="Pelaez A.I."/>
            <person name="Sanchez J."/>
            <person name="Ferrer M."/>
        </authorList>
    </citation>
    <scope>NUCLEOTIDE SEQUENCE</scope>
</reference>
<dbReference type="PANTHER" id="PTHR34614">
    <property type="match status" value="1"/>
</dbReference>
<dbReference type="EMBL" id="AUZY01001087">
    <property type="protein sequence ID" value="EQD76316.1"/>
    <property type="molecule type" value="Genomic_DNA"/>
</dbReference>
<organism evidence="1">
    <name type="scientific">mine drainage metagenome</name>
    <dbReference type="NCBI Taxonomy" id="410659"/>
    <lineage>
        <taxon>unclassified sequences</taxon>
        <taxon>metagenomes</taxon>
        <taxon>ecological metagenomes</taxon>
    </lineage>
</organism>
<evidence type="ECO:0000313" key="1">
    <source>
        <dbReference type="EMBL" id="EQD76316.1"/>
    </source>
</evidence>
<proteinExistence type="predicted"/>
<dbReference type="PANTHER" id="PTHR34614:SF2">
    <property type="entry name" value="TRANSPOSASE IS4-LIKE DOMAIN-CONTAINING PROTEIN"/>
    <property type="match status" value="1"/>
</dbReference>